<dbReference type="EMBL" id="UOEW01000363">
    <property type="protein sequence ID" value="VAW42471.1"/>
    <property type="molecule type" value="Genomic_DNA"/>
</dbReference>
<proteinExistence type="predicted"/>
<dbReference type="Gene3D" id="1.25.10.10">
    <property type="entry name" value="Leucine-rich Repeat Variant"/>
    <property type="match status" value="1"/>
</dbReference>
<dbReference type="SUPFAM" id="SSF48371">
    <property type="entry name" value="ARM repeat"/>
    <property type="match status" value="1"/>
</dbReference>
<accession>A0A3B0VHR2</accession>
<dbReference type="AlphaFoldDB" id="A0A3B0VHR2"/>
<name>A0A3B0VHR2_9ZZZZ</name>
<protein>
    <recommendedName>
        <fullName evidence="2">HEAT repeat domain-containing protein</fullName>
    </recommendedName>
</protein>
<sequence>MSKKYKSMTAKEFLKILENDPEYQKRTKNRNAELDQIHKARDINRAPLLADLKANGIYMESEWEFSIKNKSDAKAIPILLKHLDKDYDPFVKEGIYRCLRTPFAKGKAGQKLIEKFKIENDKLRWVIGHVLDIVATEDELENIEEMITNATYGDSISELIYVYCRLKGKNAIPKIIQILERIQDKKDYGATMMSCIDCLGKLKSLESLPLIEFFIKSKQTHIRNQAKKALRKINAIKQIVPKLPKGIKYIKDNKFAYKYEASTEFDPELVPVFLKLLCEKINADPKVLENLILDTEVEETKTYELQVKQLLRTSKLYFQIFMDDIDTPGLYFFSNSKSLIKTIAKVMDQFMGN</sequence>
<dbReference type="InterPro" id="IPR016024">
    <property type="entry name" value="ARM-type_fold"/>
</dbReference>
<organism evidence="1">
    <name type="scientific">hydrothermal vent metagenome</name>
    <dbReference type="NCBI Taxonomy" id="652676"/>
    <lineage>
        <taxon>unclassified sequences</taxon>
        <taxon>metagenomes</taxon>
        <taxon>ecological metagenomes</taxon>
    </lineage>
</organism>
<reference evidence="1" key="1">
    <citation type="submission" date="2018-06" db="EMBL/GenBank/DDBJ databases">
        <authorList>
            <person name="Zhirakovskaya E."/>
        </authorList>
    </citation>
    <scope>NUCLEOTIDE SEQUENCE</scope>
</reference>
<dbReference type="InterPro" id="IPR011989">
    <property type="entry name" value="ARM-like"/>
</dbReference>
<evidence type="ECO:0000313" key="1">
    <source>
        <dbReference type="EMBL" id="VAW42471.1"/>
    </source>
</evidence>
<gene>
    <name evidence="1" type="ORF">MNBD_GAMMA01-702</name>
</gene>
<evidence type="ECO:0008006" key="2">
    <source>
        <dbReference type="Google" id="ProtNLM"/>
    </source>
</evidence>